<dbReference type="InterPro" id="IPR036625">
    <property type="entry name" value="E3-bd_dom_sf"/>
</dbReference>
<evidence type="ECO:0000256" key="3">
    <source>
        <dbReference type="ARBA" id="ARBA00004123"/>
    </source>
</evidence>
<evidence type="ECO:0000256" key="5">
    <source>
        <dbReference type="ARBA" id="ARBA00007317"/>
    </source>
</evidence>
<comment type="cofactor">
    <cofactor evidence="1 18">
        <name>(R)-lipoate</name>
        <dbReference type="ChEBI" id="CHEBI:83088"/>
    </cofactor>
</comment>
<dbReference type="InterPro" id="IPR003016">
    <property type="entry name" value="2-oxoA_DH_lipoyl-BS"/>
</dbReference>
<dbReference type="InterPro" id="IPR023213">
    <property type="entry name" value="CAT-like_dom_sf"/>
</dbReference>
<dbReference type="Gene3D" id="4.10.320.10">
    <property type="entry name" value="E3-binding domain"/>
    <property type="match status" value="1"/>
</dbReference>
<dbReference type="InterPro" id="IPR032454">
    <property type="entry name" value="Histone_H2A_C"/>
</dbReference>
<dbReference type="PRINTS" id="PR00620">
    <property type="entry name" value="HISTONEH2A"/>
</dbReference>
<dbReference type="Pfam" id="PF00198">
    <property type="entry name" value="2-oxoacid_dh"/>
    <property type="match status" value="1"/>
</dbReference>
<keyword evidence="15" id="KW-0539">Nucleus</keyword>
<name>A0A6H5FXM8_9HEMI</name>
<evidence type="ECO:0000256" key="18">
    <source>
        <dbReference type="RuleBase" id="RU003423"/>
    </source>
</evidence>
<dbReference type="SUPFAM" id="SSF47113">
    <property type="entry name" value="Histone-fold"/>
    <property type="match status" value="1"/>
</dbReference>
<dbReference type="InterPro" id="IPR000089">
    <property type="entry name" value="Biotin_lipoyl"/>
</dbReference>
<evidence type="ECO:0000256" key="9">
    <source>
        <dbReference type="ARBA" id="ARBA00022499"/>
    </source>
</evidence>
<keyword evidence="11 18" id="KW-0450">Lipoyl</keyword>
<proteinExistence type="inferred from homology"/>
<dbReference type="SUPFAM" id="SSF47005">
    <property type="entry name" value="Peripheral subunit-binding domain of 2-oxo acid dehydrogenase complex"/>
    <property type="match status" value="1"/>
</dbReference>
<dbReference type="InterPro" id="IPR004167">
    <property type="entry name" value="PSBD"/>
</dbReference>
<keyword evidence="23" id="KW-1185">Reference proteome</keyword>
<keyword evidence="17 18" id="KW-0012">Acyltransferase</keyword>
<evidence type="ECO:0000256" key="10">
    <source>
        <dbReference type="ARBA" id="ARBA00022679"/>
    </source>
</evidence>
<organism evidence="22 23">
    <name type="scientific">Nesidiocoris tenuis</name>
    <dbReference type="NCBI Taxonomy" id="355587"/>
    <lineage>
        <taxon>Eukaryota</taxon>
        <taxon>Metazoa</taxon>
        <taxon>Ecdysozoa</taxon>
        <taxon>Arthropoda</taxon>
        <taxon>Hexapoda</taxon>
        <taxon>Insecta</taxon>
        <taxon>Pterygota</taxon>
        <taxon>Neoptera</taxon>
        <taxon>Paraneoptera</taxon>
        <taxon>Hemiptera</taxon>
        <taxon>Heteroptera</taxon>
        <taxon>Panheteroptera</taxon>
        <taxon>Cimicomorpha</taxon>
        <taxon>Miridae</taxon>
        <taxon>Dicyphina</taxon>
        <taxon>Nesidiocoris</taxon>
    </lineage>
</organism>
<evidence type="ECO:0000256" key="19">
    <source>
        <dbReference type="SAM" id="MobiDB-lite"/>
    </source>
</evidence>
<dbReference type="SUPFAM" id="SSF52777">
    <property type="entry name" value="CoA-dependent acyltransferases"/>
    <property type="match status" value="1"/>
</dbReference>
<feature type="region of interest" description="Disordered" evidence="19">
    <location>
        <begin position="308"/>
        <end position="331"/>
    </location>
</feature>
<dbReference type="EMBL" id="CADCXU010001970">
    <property type="protein sequence ID" value="CAA9994388.1"/>
    <property type="molecule type" value="Genomic_DNA"/>
</dbReference>
<dbReference type="FunFam" id="1.10.20.10:FF:000020">
    <property type="entry name" value="Histone H2A"/>
    <property type="match status" value="1"/>
</dbReference>
<feature type="region of interest" description="Disordered" evidence="19">
    <location>
        <begin position="1"/>
        <end position="20"/>
    </location>
</feature>
<dbReference type="InterPro" id="IPR009072">
    <property type="entry name" value="Histone-fold"/>
</dbReference>
<dbReference type="GO" id="GO:0031405">
    <property type="term" value="F:lipoic acid binding"/>
    <property type="evidence" value="ECO:0007669"/>
    <property type="project" value="TreeGrafter"/>
</dbReference>
<dbReference type="OrthoDB" id="202158at2759"/>
<evidence type="ECO:0000256" key="7">
    <source>
        <dbReference type="ARBA" id="ARBA00011538"/>
    </source>
</evidence>
<evidence type="ECO:0000256" key="12">
    <source>
        <dbReference type="ARBA" id="ARBA00022946"/>
    </source>
</evidence>
<keyword evidence="12" id="KW-0809">Transit peptide</keyword>
<dbReference type="PROSITE" id="PS00189">
    <property type="entry name" value="LIPOYL"/>
    <property type="match status" value="1"/>
</dbReference>
<comment type="similarity">
    <text evidence="5 18">Belongs to the 2-oxoacid dehydrogenase family.</text>
</comment>
<dbReference type="SUPFAM" id="SSF51230">
    <property type="entry name" value="Single hybrid motif"/>
    <property type="match status" value="1"/>
</dbReference>
<dbReference type="InterPro" id="IPR032458">
    <property type="entry name" value="Histone_H2A_CS"/>
</dbReference>
<dbReference type="InterPro" id="IPR050743">
    <property type="entry name" value="2-oxoacid_DH_E2_comp"/>
</dbReference>
<dbReference type="PROSITE" id="PS51826">
    <property type="entry name" value="PSBD"/>
    <property type="match status" value="1"/>
</dbReference>
<dbReference type="PANTHER" id="PTHR43178">
    <property type="entry name" value="DIHYDROLIPOAMIDE ACETYLTRANSFERASE COMPONENT OF PYRUVATE DEHYDROGENASE COMPLEX"/>
    <property type="match status" value="1"/>
</dbReference>
<evidence type="ECO:0000259" key="21">
    <source>
        <dbReference type="PROSITE" id="PS51826"/>
    </source>
</evidence>
<dbReference type="Gene3D" id="1.10.20.10">
    <property type="entry name" value="Histone, subunit A"/>
    <property type="match status" value="1"/>
</dbReference>
<dbReference type="PROSITE" id="PS50968">
    <property type="entry name" value="BIOTINYL_LIPOYL"/>
    <property type="match status" value="1"/>
</dbReference>
<keyword evidence="8" id="KW-0158">Chromosome</keyword>
<evidence type="ECO:0000256" key="13">
    <source>
        <dbReference type="ARBA" id="ARBA00022990"/>
    </source>
</evidence>
<protein>
    <recommendedName>
        <fullName evidence="18">Dihydrolipoamide acetyltransferase component of pyruvate dehydrogenase complex</fullName>
        <ecNumber evidence="18">2.3.1.-</ecNumber>
    </recommendedName>
</protein>
<dbReference type="GO" id="GO:0016407">
    <property type="term" value="F:acetyltransferase activity"/>
    <property type="evidence" value="ECO:0007669"/>
    <property type="project" value="TreeGrafter"/>
</dbReference>
<comment type="subcellular location">
    <subcellularLocation>
        <location evidence="4">Chromosome</location>
    </subcellularLocation>
    <subcellularLocation>
        <location evidence="3">Nucleus</location>
    </subcellularLocation>
</comment>
<sequence>MSGRGKGGKTKGKAKTRSSRAGLQFPVGRIHRLLRKGNYAERVGAGAPVYLAAVMEYLAAEVLELAGNAARDNKKTRIIPRHLQLAIRNDEELNKLLSGVTIAQGGVLPNIQAVLLPKKTEKSSSGETASVRMAPWANSTRFVWNEKMRFTFGMKWSVRILQNGGDIYLRHCRRQCIRTSASQMKIVKFLLSDIGEGIKEVTVRDWFVKVGDRVKQFDDVCLVESDKAAVNITSRYDGIVTKIYHQDGAIAQTRNFSHQRDSSPQPRAALWFDTLTIRLAGREPANFKLPYTNRLLAVGESAPVQDLPARADNSSVTNSRRVTGDNEQTDKPLMTPAVRRLVKEHRISLVDIKGTGKGGRVMKEDLLNYIDVTSKTTPFNEGNQPTTNAARKDSGSPIARPDRVVPVTGIKKAMARAMAESHTIPSFGFSDELDVTKLVSLRNEIKADGSLRVTYMPFFIKALSLALEDFPELNAHTDGKCENLTVKGEHNVGFAVDTASGLLVPNIKNVQRLSILEISDELSRLTVKAKDRTLSVHDLTGGTITISNIGIIGGTYVRPMINPPEVAIVGLGRFRKRPVYDDNDEIVPAFTCNASWSADHRVIDGATLARFAEKWKHLIENPLKLLLNSRCQL</sequence>
<dbReference type="Pfam" id="PF02817">
    <property type="entry name" value="E3_binding"/>
    <property type="match status" value="1"/>
</dbReference>
<dbReference type="PROSITE" id="PS00046">
    <property type="entry name" value="HISTONE_H2A"/>
    <property type="match status" value="1"/>
</dbReference>
<dbReference type="Gene3D" id="2.40.50.100">
    <property type="match status" value="1"/>
</dbReference>
<evidence type="ECO:0000256" key="17">
    <source>
        <dbReference type="ARBA" id="ARBA00023315"/>
    </source>
</evidence>
<dbReference type="InterPro" id="IPR007125">
    <property type="entry name" value="H2A/H2B/H3"/>
</dbReference>
<dbReference type="Proteomes" id="UP000479000">
    <property type="component" value="Unassembled WGS sequence"/>
</dbReference>
<dbReference type="GO" id="GO:0030527">
    <property type="term" value="F:structural constituent of chromatin"/>
    <property type="evidence" value="ECO:0007669"/>
    <property type="project" value="InterPro"/>
</dbReference>
<accession>A0A6H5FXM8</accession>
<evidence type="ECO:0000256" key="2">
    <source>
        <dbReference type="ARBA" id="ARBA00002001"/>
    </source>
</evidence>
<dbReference type="InterPro" id="IPR011053">
    <property type="entry name" value="Single_hybrid_motif"/>
</dbReference>
<keyword evidence="9" id="KW-1017">Isopeptide bond</keyword>
<dbReference type="PANTHER" id="PTHR43178:SF5">
    <property type="entry name" value="LIPOAMIDE ACYLTRANSFERASE COMPONENT OF BRANCHED-CHAIN ALPHA-KETO ACID DEHYDROGENASE COMPLEX, MITOCHONDRIAL"/>
    <property type="match status" value="1"/>
</dbReference>
<dbReference type="EC" id="2.3.1.-" evidence="18"/>
<comment type="similarity">
    <text evidence="6">Belongs to the histone H2A family.</text>
</comment>
<evidence type="ECO:0000256" key="8">
    <source>
        <dbReference type="ARBA" id="ARBA00022454"/>
    </source>
</evidence>
<evidence type="ECO:0000256" key="11">
    <source>
        <dbReference type="ARBA" id="ARBA00022823"/>
    </source>
</evidence>
<comment type="subunit">
    <text evidence="7">The nucleosome is a histone octamer containing two molecules each of H2A, H2B, H3 and H4 assembled in one H3-H4 heterotetramer and two H2A-H2B heterodimers. The octamer wraps approximately 147 bp of DNA.</text>
</comment>
<dbReference type="FunFam" id="3.30.559.10:FF:000007">
    <property type="entry name" value="Dihydrolipoamide acetyltransferase component of pyruvate dehydrogenase complex"/>
    <property type="match status" value="1"/>
</dbReference>
<evidence type="ECO:0000256" key="16">
    <source>
        <dbReference type="ARBA" id="ARBA00023269"/>
    </source>
</evidence>
<evidence type="ECO:0000313" key="23">
    <source>
        <dbReference type="Proteomes" id="UP000479000"/>
    </source>
</evidence>
<comment type="function">
    <text evidence="2">Core component of nucleosome. Nucleosomes wrap and compact DNA into chromatin, limiting DNA accessibility to the cellular machineries which require DNA as a template. Histones thereby play a central role in transcription regulation, DNA repair, DNA replication and chromosomal stability. DNA accessibility is regulated via a complex set of post-translational modifications of histones, also called histone code, and nucleosome remodeling.</text>
</comment>
<feature type="compositionally biased region" description="Basic residues" evidence="19">
    <location>
        <begin position="1"/>
        <end position="18"/>
    </location>
</feature>
<evidence type="ECO:0000256" key="4">
    <source>
        <dbReference type="ARBA" id="ARBA00004286"/>
    </source>
</evidence>
<dbReference type="SMART" id="SM00414">
    <property type="entry name" value="H2A"/>
    <property type="match status" value="1"/>
</dbReference>
<feature type="domain" description="Peripheral subunit-binding (PSBD)" evidence="21">
    <location>
        <begin position="333"/>
        <end position="370"/>
    </location>
</feature>
<keyword evidence="13" id="KW-0007">Acetylation</keyword>
<dbReference type="Pfam" id="PF00364">
    <property type="entry name" value="Biotin_lipoyl"/>
    <property type="match status" value="1"/>
</dbReference>
<evidence type="ECO:0000313" key="22">
    <source>
        <dbReference type="EMBL" id="CAA9994388.1"/>
    </source>
</evidence>
<dbReference type="Pfam" id="PF16211">
    <property type="entry name" value="Histone_H2A_C"/>
    <property type="match status" value="1"/>
</dbReference>
<reference evidence="22 23" key="1">
    <citation type="submission" date="2020-02" db="EMBL/GenBank/DDBJ databases">
        <authorList>
            <person name="Ferguson B K."/>
        </authorList>
    </citation>
    <scope>NUCLEOTIDE SEQUENCE [LARGE SCALE GENOMIC DNA]</scope>
</reference>
<dbReference type="CDD" id="cd06849">
    <property type="entry name" value="lipoyl_domain"/>
    <property type="match status" value="1"/>
</dbReference>
<evidence type="ECO:0000256" key="14">
    <source>
        <dbReference type="ARBA" id="ARBA00023125"/>
    </source>
</evidence>
<evidence type="ECO:0000256" key="6">
    <source>
        <dbReference type="ARBA" id="ARBA00010691"/>
    </source>
</evidence>
<dbReference type="InterPro" id="IPR001078">
    <property type="entry name" value="2-oxoacid_DH_actylTfrase"/>
</dbReference>
<dbReference type="GO" id="GO:0005739">
    <property type="term" value="C:mitochondrion"/>
    <property type="evidence" value="ECO:0007669"/>
    <property type="project" value="TreeGrafter"/>
</dbReference>
<evidence type="ECO:0000256" key="1">
    <source>
        <dbReference type="ARBA" id="ARBA00001938"/>
    </source>
</evidence>
<dbReference type="GO" id="GO:0003677">
    <property type="term" value="F:DNA binding"/>
    <property type="evidence" value="ECO:0007669"/>
    <property type="project" value="UniProtKB-KW"/>
</dbReference>
<dbReference type="Pfam" id="PF00125">
    <property type="entry name" value="Histone"/>
    <property type="match status" value="1"/>
</dbReference>
<keyword evidence="16" id="KW-0544">Nucleosome core</keyword>
<dbReference type="InterPro" id="IPR002119">
    <property type="entry name" value="Histone_H2A"/>
</dbReference>
<evidence type="ECO:0000259" key="20">
    <source>
        <dbReference type="PROSITE" id="PS50968"/>
    </source>
</evidence>
<dbReference type="GO" id="GO:0000786">
    <property type="term" value="C:nucleosome"/>
    <property type="evidence" value="ECO:0007669"/>
    <property type="project" value="UniProtKB-KW"/>
</dbReference>
<dbReference type="GO" id="GO:0046982">
    <property type="term" value="F:protein heterodimerization activity"/>
    <property type="evidence" value="ECO:0007669"/>
    <property type="project" value="InterPro"/>
</dbReference>
<dbReference type="Gene3D" id="3.30.559.10">
    <property type="entry name" value="Chloramphenicol acetyltransferase-like domain"/>
    <property type="match status" value="1"/>
</dbReference>
<gene>
    <name evidence="22" type="ORF">NTEN_LOCUS1204</name>
</gene>
<dbReference type="CDD" id="cd00074">
    <property type="entry name" value="HFD_H2A"/>
    <property type="match status" value="1"/>
</dbReference>
<feature type="compositionally biased region" description="Polar residues" evidence="19">
    <location>
        <begin position="377"/>
        <end position="389"/>
    </location>
</feature>
<feature type="region of interest" description="Disordered" evidence="19">
    <location>
        <begin position="377"/>
        <end position="401"/>
    </location>
</feature>
<evidence type="ECO:0000256" key="15">
    <source>
        <dbReference type="ARBA" id="ARBA00023242"/>
    </source>
</evidence>
<keyword evidence="10 18" id="KW-0808">Transferase</keyword>
<dbReference type="GO" id="GO:0005634">
    <property type="term" value="C:nucleus"/>
    <property type="evidence" value="ECO:0007669"/>
    <property type="project" value="UniProtKB-SubCell"/>
</dbReference>
<feature type="compositionally biased region" description="Polar residues" evidence="19">
    <location>
        <begin position="312"/>
        <end position="321"/>
    </location>
</feature>
<feature type="domain" description="Lipoyl-binding" evidence="20">
    <location>
        <begin position="186"/>
        <end position="280"/>
    </location>
</feature>
<dbReference type="AlphaFoldDB" id="A0A6H5FXM8"/>
<keyword evidence="14" id="KW-0238">DNA-binding</keyword>